<dbReference type="GO" id="GO:0034063">
    <property type="term" value="P:stress granule assembly"/>
    <property type="evidence" value="ECO:0007669"/>
    <property type="project" value="TreeGrafter"/>
</dbReference>
<protein>
    <recommendedName>
        <fullName evidence="1">Ataxin 2 SM domain-containing protein</fullName>
    </recommendedName>
</protein>
<name>A0AAN9IY20_CROPI</name>
<accession>A0AAN9IY20</accession>
<evidence type="ECO:0000259" key="1">
    <source>
        <dbReference type="Pfam" id="PF14438"/>
    </source>
</evidence>
<dbReference type="Proteomes" id="UP001372338">
    <property type="component" value="Unassembled WGS sequence"/>
</dbReference>
<evidence type="ECO:0000313" key="2">
    <source>
        <dbReference type="EMBL" id="KAK7288600.1"/>
    </source>
</evidence>
<gene>
    <name evidence="2" type="ORF">RIF29_02066</name>
</gene>
<dbReference type="AlphaFoldDB" id="A0AAN9IY20"/>
<dbReference type="PANTHER" id="PTHR12854:SF12">
    <property type="entry name" value="POLYADENYLATE-BINDING PROTEIN INTERACTING PROTEIN"/>
    <property type="match status" value="1"/>
</dbReference>
<proteinExistence type="predicted"/>
<dbReference type="GO" id="GO:0003729">
    <property type="term" value="F:mRNA binding"/>
    <property type="evidence" value="ECO:0007669"/>
    <property type="project" value="TreeGrafter"/>
</dbReference>
<dbReference type="GO" id="GO:0010494">
    <property type="term" value="C:cytoplasmic stress granule"/>
    <property type="evidence" value="ECO:0007669"/>
    <property type="project" value="TreeGrafter"/>
</dbReference>
<dbReference type="PANTHER" id="PTHR12854">
    <property type="entry name" value="ATAXIN 2-RELATED"/>
    <property type="match status" value="1"/>
</dbReference>
<dbReference type="InterPro" id="IPR045117">
    <property type="entry name" value="ATXN2-like"/>
</dbReference>
<evidence type="ECO:0000313" key="3">
    <source>
        <dbReference type="Proteomes" id="UP001372338"/>
    </source>
</evidence>
<dbReference type="EMBL" id="JAYWIO010000001">
    <property type="protein sequence ID" value="KAK7288600.1"/>
    <property type="molecule type" value="Genomic_DNA"/>
</dbReference>
<dbReference type="Pfam" id="PF14438">
    <property type="entry name" value="SM-ATX"/>
    <property type="match status" value="1"/>
</dbReference>
<dbReference type="InterPro" id="IPR025852">
    <property type="entry name" value="SM_dom_ATX"/>
</dbReference>
<keyword evidence="3" id="KW-1185">Reference proteome</keyword>
<comment type="caution">
    <text evidence="2">The sequence shown here is derived from an EMBL/GenBank/DDBJ whole genome shotgun (WGS) entry which is preliminary data.</text>
</comment>
<dbReference type="PROSITE" id="PS51257">
    <property type="entry name" value="PROKAR_LIPOPROTEIN"/>
    <property type="match status" value="1"/>
</dbReference>
<reference evidence="2 3" key="1">
    <citation type="submission" date="2024-01" db="EMBL/GenBank/DDBJ databases">
        <title>The genomes of 5 underutilized Papilionoideae crops provide insights into root nodulation and disease resistanc.</title>
        <authorList>
            <person name="Yuan L."/>
        </authorList>
    </citation>
    <scope>NUCLEOTIDE SEQUENCE [LARGE SCALE GENOMIC DNA]</scope>
    <source>
        <strain evidence="2">ZHUSHIDOU_FW_LH</strain>
        <tissue evidence="2">Leaf</tissue>
    </source>
</reference>
<feature type="domain" description="Ataxin 2 SM" evidence="1">
    <location>
        <begin position="25"/>
        <end position="103"/>
    </location>
</feature>
<organism evidence="2 3">
    <name type="scientific">Crotalaria pallida</name>
    <name type="common">Smooth rattlebox</name>
    <name type="synonym">Crotalaria striata</name>
    <dbReference type="NCBI Taxonomy" id="3830"/>
    <lineage>
        <taxon>Eukaryota</taxon>
        <taxon>Viridiplantae</taxon>
        <taxon>Streptophyta</taxon>
        <taxon>Embryophyta</taxon>
        <taxon>Tracheophyta</taxon>
        <taxon>Spermatophyta</taxon>
        <taxon>Magnoliopsida</taxon>
        <taxon>eudicotyledons</taxon>
        <taxon>Gunneridae</taxon>
        <taxon>Pentapetalae</taxon>
        <taxon>rosids</taxon>
        <taxon>fabids</taxon>
        <taxon>Fabales</taxon>
        <taxon>Fabaceae</taxon>
        <taxon>Papilionoideae</taxon>
        <taxon>50 kb inversion clade</taxon>
        <taxon>genistoids sensu lato</taxon>
        <taxon>core genistoids</taxon>
        <taxon>Crotalarieae</taxon>
        <taxon>Crotalaria</taxon>
    </lineage>
</organism>
<sequence>MLREDRTSSSSSLSSSSSACESLSDALLFSTMCFVGFPVDVQVKDGSVFSGIFYTACLDAHYGVVLKKARMIKKGKGNTNVGKECVVDTLVIQSDDLVQVVAKGVMLPADGIEGNVTGDDEEAVTYEVENHTGSLMDAKQDNQSRSPIQIEDGFAHGFPPPIAENEYEGKKLPVNQMRSSLEIGCKTDKTNFTKIEAASGSSNNERQARGVKSKGKADVCIRKQVTVKEKIDEKIQRLDSSHGIDTCPVLMEAVEHRSTYMTSNPSDNALFCHNDVVSVKVDDQCSDRSTSTDSASTNSSQGVVLISESHNMATKSVKISAPRGTGSTRNAKEFRLNPAAKVFSPSYVHPSSVTSGLPTTANMVYVPNSSPSVHFAAIQPEVGLSTFASRPSLPVKVAEYSNVSEGNGGSGSQFSQPFIGQLPHRTQPLRYTAHYTPALSEPAYLQPSSPAVMVGRSGQLVYVHPVSHELVHGATTISPVSARPLLNHVQLPKQQGSTVSQTIPVCAPPPVLASGQQSYALQSHIPLLQPGFPTTRPISVPGPNGFYGTKFS</sequence>